<dbReference type="AlphaFoldDB" id="A0A8H4C7B1"/>
<dbReference type="Pfam" id="PF05368">
    <property type="entry name" value="NmrA"/>
    <property type="match status" value="1"/>
</dbReference>
<name>A0A8H4C7B1_COLGL</name>
<keyword evidence="2" id="KW-0521">NADP</keyword>
<dbReference type="InterPro" id="IPR008030">
    <property type="entry name" value="NmrA-like"/>
</dbReference>
<evidence type="ECO:0000313" key="5">
    <source>
        <dbReference type="Proteomes" id="UP000613401"/>
    </source>
</evidence>
<gene>
    <name evidence="4" type="ORF">GCG54_00008218</name>
</gene>
<evidence type="ECO:0000259" key="3">
    <source>
        <dbReference type="Pfam" id="PF05368"/>
    </source>
</evidence>
<dbReference type="Gene3D" id="3.40.50.720">
    <property type="entry name" value="NAD(P)-binding Rossmann-like Domain"/>
    <property type="match status" value="1"/>
</dbReference>
<dbReference type="RefSeq" id="XP_045257923.1">
    <property type="nucleotide sequence ID" value="XM_045408189.1"/>
</dbReference>
<keyword evidence="5" id="KW-1185">Reference proteome</keyword>
<evidence type="ECO:0000313" key="4">
    <source>
        <dbReference type="EMBL" id="KAF3798763.1"/>
    </source>
</evidence>
<comment type="similarity">
    <text evidence="1">Belongs to the NmrA-type oxidoreductase family.</text>
</comment>
<dbReference type="Proteomes" id="UP000613401">
    <property type="component" value="Unassembled WGS sequence"/>
</dbReference>
<dbReference type="EMBL" id="WVTB01000091">
    <property type="protein sequence ID" value="KAF3798763.1"/>
    <property type="molecule type" value="Genomic_DNA"/>
</dbReference>
<evidence type="ECO:0000256" key="1">
    <source>
        <dbReference type="ARBA" id="ARBA00006328"/>
    </source>
</evidence>
<dbReference type="PANTHER" id="PTHR42748">
    <property type="entry name" value="NITROGEN METABOLITE REPRESSION PROTEIN NMRA FAMILY MEMBER"/>
    <property type="match status" value="1"/>
</dbReference>
<organism evidence="4 5">
    <name type="scientific">Colletotrichum gloeosporioides</name>
    <name type="common">Anthracnose fungus</name>
    <name type="synonym">Glomerella cingulata</name>
    <dbReference type="NCBI Taxonomy" id="474922"/>
    <lineage>
        <taxon>Eukaryota</taxon>
        <taxon>Fungi</taxon>
        <taxon>Dikarya</taxon>
        <taxon>Ascomycota</taxon>
        <taxon>Pezizomycotina</taxon>
        <taxon>Sordariomycetes</taxon>
        <taxon>Hypocreomycetidae</taxon>
        <taxon>Glomerellales</taxon>
        <taxon>Glomerellaceae</taxon>
        <taxon>Colletotrichum</taxon>
        <taxon>Colletotrichum gloeosporioides species complex</taxon>
    </lineage>
</organism>
<dbReference type="SUPFAM" id="SSF51735">
    <property type="entry name" value="NAD(P)-binding Rossmann-fold domains"/>
    <property type="match status" value="1"/>
</dbReference>
<dbReference type="InterPro" id="IPR051164">
    <property type="entry name" value="NmrA-like_oxidored"/>
</dbReference>
<reference evidence="4" key="2">
    <citation type="submission" date="2020-03" db="EMBL/GenBank/DDBJ databases">
        <authorList>
            <person name="Fu F.-F."/>
            <person name="Chen J."/>
        </authorList>
    </citation>
    <scope>NUCLEOTIDE SEQUENCE</scope>
    <source>
        <strain evidence="4">Lc1</strain>
    </source>
</reference>
<protein>
    <submittedName>
        <fullName evidence="4">NmrA-like family domain-containing protein 1</fullName>
    </submittedName>
</protein>
<dbReference type="PANTHER" id="PTHR42748:SF26">
    <property type="entry name" value="NMRA-LIKE DOMAIN-CONTAINING PROTEIN"/>
    <property type="match status" value="1"/>
</dbReference>
<sequence length="337" mass="37001">MPEKLITVVGATGNQGGSVARRFLAAGYRVRGLTRNVSSPAATALASVGVDVVQADLEDVDSLKEAFRGAHVIFSVTNYWEPFFRPDCRTKAQELGISCRKYAYDVEYRQGRNIADAAATTVDMLDDNGFLVSTLSHAEKCSGGKFKELYHFDAKADIFPGYVNEKYPSLAAKMSCIHTGYFFTSYNILPNSYFGKNSDGTFTMSFTTSPEKPVPHFDPSGDMGNFTYAVSQMPPGKAYMAEGSTCTWPEFLETWAQVTGKTATYKQVTPEEMIEATGERDTGIEVAYMFSYSSNPGYDGGMDLLTAADIKKAGIDCQLTSWQDWAAQNDWSSVLNK</sequence>
<dbReference type="InterPro" id="IPR036291">
    <property type="entry name" value="NAD(P)-bd_dom_sf"/>
</dbReference>
<feature type="domain" description="NmrA-like" evidence="3">
    <location>
        <begin position="3"/>
        <end position="313"/>
    </location>
</feature>
<dbReference type="GO" id="GO:0005634">
    <property type="term" value="C:nucleus"/>
    <property type="evidence" value="ECO:0007669"/>
    <property type="project" value="TreeGrafter"/>
</dbReference>
<dbReference type="GeneID" id="69015359"/>
<accession>A0A8H4C7B1</accession>
<reference evidence="4" key="1">
    <citation type="journal article" date="2020" name="Phytopathology">
        <title>Genome sequence and comparative analysis of Colletotrichum gloeosporioides isolated from Liriodendron leaves.</title>
        <authorList>
            <person name="Fu F.F."/>
            <person name="Hao Z."/>
            <person name="Wang P."/>
            <person name="Lu Y."/>
            <person name="Xue L.J."/>
            <person name="Wei G."/>
            <person name="Tian Y."/>
            <person name="Baishi H."/>
            <person name="Xu H."/>
            <person name="Shi J."/>
            <person name="Cheng T."/>
            <person name="Wang G."/>
            <person name="Yi Y."/>
            <person name="Chen J."/>
        </authorList>
    </citation>
    <scope>NUCLEOTIDE SEQUENCE</scope>
    <source>
        <strain evidence="4">Lc1</strain>
    </source>
</reference>
<proteinExistence type="inferred from homology"/>
<evidence type="ECO:0000256" key="2">
    <source>
        <dbReference type="ARBA" id="ARBA00022857"/>
    </source>
</evidence>
<dbReference type="CDD" id="cd05251">
    <property type="entry name" value="NmrA_like_SDR_a"/>
    <property type="match status" value="1"/>
</dbReference>
<comment type="caution">
    <text evidence="4">The sequence shown here is derived from an EMBL/GenBank/DDBJ whole genome shotgun (WGS) entry which is preliminary data.</text>
</comment>
<dbReference type="Gene3D" id="3.90.25.10">
    <property type="entry name" value="UDP-galactose 4-epimerase, domain 1"/>
    <property type="match status" value="1"/>
</dbReference>